<evidence type="ECO:0000256" key="4">
    <source>
        <dbReference type="ARBA" id="ARBA00022692"/>
    </source>
</evidence>
<sequence>MFASLLLFLSPEAFAYQEEGVSVKQVLEQQEDAEKEQLEGAENAFDVPSDEFNRGQPRSAMAGFLRAARNNDFALAANYLDLRNLSDATKVYGGEELARKLYVILNRSLWVDLHAISEHPKGNLTEEVPSYRELVGKITTKNGRVNVLLQRIPRKEDRVRIWKISNATVEQIPALYKEFGYDAYGEWLSRHLPSASAFGVELWQWLYYLSITFAYYLAVAIVTFIATLIIKRVNKEVKPYTISFIRGPVTLLATIIIARSILVEENMTFAVRAIFEGATILIFAWCWFFFRAVDLVNEVMKERFISQEKPLAVYLLRPAGTVFKSIIVIVGFLVWLENLGFSATTLLAGLGIGGIAFALAAQKTIENIIGAVTLYTSAPVKIGDYCRFGTQRGVVEEIGLRATRIRTVERTVVHIANSQFVDLQIENYTERERIAYRPRIRVAPDTKHAKLQAFMTDFKALLDAHDMILEKPCRVFLRGFTVQGLDLYVLAYVGTLDWELYLSTTSEINLQALELLNKHDVKVVYTIDMNTAT</sequence>
<keyword evidence="12" id="KW-1185">Reference proteome</keyword>
<evidence type="ECO:0000313" key="12">
    <source>
        <dbReference type="Proteomes" id="UP000199308"/>
    </source>
</evidence>
<evidence type="ECO:0000256" key="5">
    <source>
        <dbReference type="ARBA" id="ARBA00022989"/>
    </source>
</evidence>
<dbReference type="InterPro" id="IPR049142">
    <property type="entry name" value="MS_channel_1st"/>
</dbReference>
<dbReference type="InterPro" id="IPR049278">
    <property type="entry name" value="MS_channel_C"/>
</dbReference>
<feature type="domain" description="Mechanosensitive ion channel MscS C-terminal" evidence="9">
    <location>
        <begin position="440"/>
        <end position="522"/>
    </location>
</feature>
<evidence type="ECO:0000256" key="2">
    <source>
        <dbReference type="ARBA" id="ARBA00008017"/>
    </source>
</evidence>
<comment type="subcellular location">
    <subcellularLocation>
        <location evidence="1">Cell membrane</location>
        <topology evidence="1">Multi-pass membrane protein</topology>
    </subcellularLocation>
</comment>
<gene>
    <name evidence="11" type="ORF">SAMN05660429_02492</name>
</gene>
<dbReference type="Pfam" id="PF00924">
    <property type="entry name" value="MS_channel_2nd"/>
    <property type="match status" value="1"/>
</dbReference>
<keyword evidence="3" id="KW-1003">Cell membrane</keyword>
<feature type="domain" description="Mechanosensitive ion channel MscS" evidence="8">
    <location>
        <begin position="364"/>
        <end position="429"/>
    </location>
</feature>
<dbReference type="InterPro" id="IPR011014">
    <property type="entry name" value="MscS_channel_TM-2"/>
</dbReference>
<dbReference type="GO" id="GO:0005886">
    <property type="term" value="C:plasma membrane"/>
    <property type="evidence" value="ECO:0007669"/>
    <property type="project" value="UniProtKB-SubCell"/>
</dbReference>
<keyword evidence="4 7" id="KW-0812">Transmembrane</keyword>
<protein>
    <submittedName>
        <fullName evidence="11">MscS family membrane protein</fullName>
    </submittedName>
</protein>
<dbReference type="Gene3D" id="2.30.30.60">
    <property type="match status" value="1"/>
</dbReference>
<feature type="transmembrane region" description="Helical" evidence="7">
    <location>
        <begin position="205"/>
        <end position="230"/>
    </location>
</feature>
<accession>A0A1I0GLF3</accession>
<dbReference type="InterPro" id="IPR006685">
    <property type="entry name" value="MscS_channel_2nd"/>
</dbReference>
<evidence type="ECO:0000256" key="6">
    <source>
        <dbReference type="ARBA" id="ARBA00023136"/>
    </source>
</evidence>
<evidence type="ECO:0000256" key="1">
    <source>
        <dbReference type="ARBA" id="ARBA00004651"/>
    </source>
</evidence>
<organism evidence="11 12">
    <name type="scientific">Thalassotalea agarivorans</name>
    <name type="common">Thalassomonas agarivorans</name>
    <dbReference type="NCBI Taxonomy" id="349064"/>
    <lineage>
        <taxon>Bacteria</taxon>
        <taxon>Pseudomonadati</taxon>
        <taxon>Pseudomonadota</taxon>
        <taxon>Gammaproteobacteria</taxon>
        <taxon>Alteromonadales</taxon>
        <taxon>Colwelliaceae</taxon>
        <taxon>Thalassotalea</taxon>
    </lineage>
</organism>
<dbReference type="InterPro" id="IPR010920">
    <property type="entry name" value="LSM_dom_sf"/>
</dbReference>
<dbReference type="SUPFAM" id="SSF50182">
    <property type="entry name" value="Sm-like ribonucleoproteins"/>
    <property type="match status" value="1"/>
</dbReference>
<dbReference type="Proteomes" id="UP000199308">
    <property type="component" value="Unassembled WGS sequence"/>
</dbReference>
<dbReference type="PANTHER" id="PTHR30566:SF5">
    <property type="entry name" value="MECHANOSENSITIVE ION CHANNEL PROTEIN 1, MITOCHONDRIAL-RELATED"/>
    <property type="match status" value="1"/>
</dbReference>
<evidence type="ECO:0000259" key="9">
    <source>
        <dbReference type="Pfam" id="PF21082"/>
    </source>
</evidence>
<feature type="transmembrane region" description="Helical" evidence="7">
    <location>
        <begin position="311"/>
        <end position="335"/>
    </location>
</feature>
<dbReference type="RefSeq" id="WP_245732131.1">
    <property type="nucleotide sequence ID" value="NZ_AP027363.1"/>
</dbReference>
<keyword evidence="5 7" id="KW-1133">Transmembrane helix</keyword>
<feature type="transmembrane region" description="Helical" evidence="7">
    <location>
        <begin position="242"/>
        <end position="263"/>
    </location>
</feature>
<dbReference type="SUPFAM" id="SSF82861">
    <property type="entry name" value="Mechanosensitive channel protein MscS (YggB), transmembrane region"/>
    <property type="match status" value="1"/>
</dbReference>
<dbReference type="Pfam" id="PF21082">
    <property type="entry name" value="MS_channel_3rd"/>
    <property type="match status" value="1"/>
</dbReference>
<reference evidence="11 12" key="1">
    <citation type="submission" date="2016-10" db="EMBL/GenBank/DDBJ databases">
        <authorList>
            <person name="de Groot N.N."/>
        </authorList>
    </citation>
    <scope>NUCLEOTIDE SEQUENCE [LARGE SCALE GENOMIC DNA]</scope>
    <source>
        <strain evidence="11 12">DSM 19706</strain>
    </source>
</reference>
<dbReference type="EMBL" id="FOHK01000012">
    <property type="protein sequence ID" value="SET71800.1"/>
    <property type="molecule type" value="Genomic_DNA"/>
</dbReference>
<feature type="domain" description="Mechanosensitive ion channel transmembrane helices 2/3" evidence="10">
    <location>
        <begin position="322"/>
        <end position="362"/>
    </location>
</feature>
<dbReference type="GO" id="GO:0008381">
    <property type="term" value="F:mechanosensitive monoatomic ion channel activity"/>
    <property type="evidence" value="ECO:0007669"/>
    <property type="project" value="UniProtKB-ARBA"/>
</dbReference>
<dbReference type="PANTHER" id="PTHR30566">
    <property type="entry name" value="YNAI-RELATED MECHANOSENSITIVE ION CHANNEL"/>
    <property type="match status" value="1"/>
</dbReference>
<evidence type="ECO:0000256" key="7">
    <source>
        <dbReference type="SAM" id="Phobius"/>
    </source>
</evidence>
<dbReference type="InterPro" id="IPR023408">
    <property type="entry name" value="MscS_beta-dom_sf"/>
</dbReference>
<evidence type="ECO:0000259" key="8">
    <source>
        <dbReference type="Pfam" id="PF00924"/>
    </source>
</evidence>
<dbReference type="AlphaFoldDB" id="A0A1I0GLF3"/>
<dbReference type="Gene3D" id="1.10.287.1260">
    <property type="match status" value="1"/>
</dbReference>
<proteinExistence type="inferred from homology"/>
<dbReference type="STRING" id="349064.SAMN05660429_02492"/>
<name>A0A1I0GLF3_THASX</name>
<comment type="similarity">
    <text evidence="2">Belongs to the MscS (TC 1.A.23) family.</text>
</comment>
<evidence type="ECO:0000256" key="3">
    <source>
        <dbReference type="ARBA" id="ARBA00022475"/>
    </source>
</evidence>
<feature type="transmembrane region" description="Helical" evidence="7">
    <location>
        <begin position="269"/>
        <end position="290"/>
    </location>
</feature>
<evidence type="ECO:0000259" key="10">
    <source>
        <dbReference type="Pfam" id="PF21088"/>
    </source>
</evidence>
<feature type="transmembrane region" description="Helical" evidence="7">
    <location>
        <begin position="341"/>
        <end position="361"/>
    </location>
</feature>
<keyword evidence="6 7" id="KW-0472">Membrane</keyword>
<dbReference type="Pfam" id="PF21088">
    <property type="entry name" value="MS_channel_1st"/>
    <property type="match status" value="1"/>
</dbReference>
<evidence type="ECO:0000313" key="11">
    <source>
        <dbReference type="EMBL" id="SET71800.1"/>
    </source>
</evidence>